<proteinExistence type="predicted"/>
<comment type="caution">
    <text evidence="1">The sequence shown here is derived from an EMBL/GenBank/DDBJ whole genome shotgun (WGS) entry which is preliminary data.</text>
</comment>
<reference evidence="1 2" key="1">
    <citation type="journal article" date="2021" name="Elife">
        <title>Chloroplast acquisition without the gene transfer in kleptoplastic sea slugs, Plakobranchus ocellatus.</title>
        <authorList>
            <person name="Maeda T."/>
            <person name="Takahashi S."/>
            <person name="Yoshida T."/>
            <person name="Shimamura S."/>
            <person name="Takaki Y."/>
            <person name="Nagai Y."/>
            <person name="Toyoda A."/>
            <person name="Suzuki Y."/>
            <person name="Arimoto A."/>
            <person name="Ishii H."/>
            <person name="Satoh N."/>
            <person name="Nishiyama T."/>
            <person name="Hasebe M."/>
            <person name="Maruyama T."/>
            <person name="Minagawa J."/>
            <person name="Obokata J."/>
            <person name="Shigenobu S."/>
        </authorList>
    </citation>
    <scope>NUCLEOTIDE SEQUENCE [LARGE SCALE GENOMIC DNA]</scope>
</reference>
<gene>
    <name evidence="1" type="ORF">PoB_004516900</name>
</gene>
<dbReference type="AlphaFoldDB" id="A0AAV4BEX9"/>
<evidence type="ECO:0000313" key="2">
    <source>
        <dbReference type="Proteomes" id="UP000735302"/>
    </source>
</evidence>
<dbReference type="EMBL" id="BLXT01004970">
    <property type="protein sequence ID" value="GFO18664.1"/>
    <property type="molecule type" value="Genomic_DNA"/>
</dbReference>
<organism evidence="1 2">
    <name type="scientific">Plakobranchus ocellatus</name>
    <dbReference type="NCBI Taxonomy" id="259542"/>
    <lineage>
        <taxon>Eukaryota</taxon>
        <taxon>Metazoa</taxon>
        <taxon>Spiralia</taxon>
        <taxon>Lophotrochozoa</taxon>
        <taxon>Mollusca</taxon>
        <taxon>Gastropoda</taxon>
        <taxon>Heterobranchia</taxon>
        <taxon>Euthyneura</taxon>
        <taxon>Panpulmonata</taxon>
        <taxon>Sacoglossa</taxon>
        <taxon>Placobranchoidea</taxon>
        <taxon>Plakobranchidae</taxon>
        <taxon>Plakobranchus</taxon>
    </lineage>
</organism>
<evidence type="ECO:0000313" key="1">
    <source>
        <dbReference type="EMBL" id="GFO18664.1"/>
    </source>
</evidence>
<protein>
    <submittedName>
        <fullName evidence="1">Uncharacterized protein</fullName>
    </submittedName>
</protein>
<accession>A0AAV4BEX9</accession>
<sequence length="78" mass="8533">MHKNLPPQSGRIHGKSLVIPGSTLAMCRLQSTKGDLRLSDPPTGLGVADWARARDRTVHADLWADLLSTLLPTPHTRE</sequence>
<keyword evidence="2" id="KW-1185">Reference proteome</keyword>
<dbReference type="Proteomes" id="UP000735302">
    <property type="component" value="Unassembled WGS sequence"/>
</dbReference>
<name>A0AAV4BEX9_9GAST</name>